<feature type="transmembrane region" description="Helical" evidence="8">
    <location>
        <begin position="102"/>
        <end position="122"/>
    </location>
</feature>
<organism evidence="9 10">
    <name type="scientific">Anaeromassilibacillus senegalensis</name>
    <dbReference type="NCBI Taxonomy" id="1673717"/>
    <lineage>
        <taxon>Bacteria</taxon>
        <taxon>Bacillati</taxon>
        <taxon>Bacillota</taxon>
        <taxon>Clostridia</taxon>
        <taxon>Eubacteriales</taxon>
        <taxon>Acutalibacteraceae</taxon>
        <taxon>Anaeromassilibacillus</taxon>
    </lineage>
</organism>
<accession>A0ABS9CNM0</accession>
<dbReference type="RefSeq" id="WP_235323774.1">
    <property type="nucleotide sequence ID" value="NZ_JAFBIT010000002.1"/>
</dbReference>
<protein>
    <submittedName>
        <fullName evidence="9">AEC family transporter</fullName>
    </submittedName>
</protein>
<evidence type="ECO:0000256" key="8">
    <source>
        <dbReference type="SAM" id="Phobius"/>
    </source>
</evidence>
<dbReference type="InterPro" id="IPR004776">
    <property type="entry name" value="Mem_transp_PIN-like"/>
</dbReference>
<evidence type="ECO:0000256" key="2">
    <source>
        <dbReference type="ARBA" id="ARBA00010145"/>
    </source>
</evidence>
<sequence>MDAFLAVTLKVAIILILILVGYFSVKKGLLSQKGLSEITDLLIRIVTPCLIVSSFLSAESGALGAMDLLLAVALPAASIALCIALSYLFFRKEEKPRQKVLRFSMIFCNVGFMGIPLVEGIVGTDGVLYGSFFISVFNLFCWTYGYVMMGGGKVKLTTLLMNPGIIGLAIGLPIYFLNIRLPELIASPVQMISALNTPLAMIVVGGYIARVKLKEFISDAAVYKMAVLRLFVAPALYLALALLVRPNDTLLMSSVIQAATPVAANCVLFAVQYGGDAELASKSVAVTTALSIITIPLFTVLAQLLM</sequence>
<feature type="transmembrane region" description="Helical" evidence="8">
    <location>
        <begin position="68"/>
        <end position="90"/>
    </location>
</feature>
<dbReference type="Proteomes" id="UP001299220">
    <property type="component" value="Unassembled WGS sequence"/>
</dbReference>
<dbReference type="EMBL" id="JAFBIT010000002">
    <property type="protein sequence ID" value="MCF2652745.1"/>
    <property type="molecule type" value="Genomic_DNA"/>
</dbReference>
<dbReference type="InterPro" id="IPR038770">
    <property type="entry name" value="Na+/solute_symporter_sf"/>
</dbReference>
<evidence type="ECO:0000256" key="7">
    <source>
        <dbReference type="ARBA" id="ARBA00023136"/>
    </source>
</evidence>
<evidence type="ECO:0000256" key="6">
    <source>
        <dbReference type="ARBA" id="ARBA00022989"/>
    </source>
</evidence>
<name>A0ABS9CNM0_9FIRM</name>
<feature type="transmembrane region" description="Helical" evidence="8">
    <location>
        <begin position="221"/>
        <end position="244"/>
    </location>
</feature>
<feature type="transmembrane region" description="Helical" evidence="8">
    <location>
        <begin position="283"/>
        <end position="305"/>
    </location>
</feature>
<proteinExistence type="inferred from homology"/>
<dbReference type="Gene3D" id="1.20.1530.20">
    <property type="match status" value="1"/>
</dbReference>
<keyword evidence="6 8" id="KW-1133">Transmembrane helix</keyword>
<evidence type="ECO:0000256" key="1">
    <source>
        <dbReference type="ARBA" id="ARBA00004651"/>
    </source>
</evidence>
<dbReference type="PANTHER" id="PTHR36838">
    <property type="entry name" value="AUXIN EFFLUX CARRIER FAMILY PROTEIN"/>
    <property type="match status" value="1"/>
</dbReference>
<evidence type="ECO:0000256" key="5">
    <source>
        <dbReference type="ARBA" id="ARBA00022692"/>
    </source>
</evidence>
<comment type="caution">
    <text evidence="9">The sequence shown here is derived from an EMBL/GenBank/DDBJ whole genome shotgun (WGS) entry which is preliminary data.</text>
</comment>
<evidence type="ECO:0000313" key="10">
    <source>
        <dbReference type="Proteomes" id="UP001299220"/>
    </source>
</evidence>
<dbReference type="PANTHER" id="PTHR36838:SF1">
    <property type="entry name" value="SLR1864 PROTEIN"/>
    <property type="match status" value="1"/>
</dbReference>
<evidence type="ECO:0000256" key="3">
    <source>
        <dbReference type="ARBA" id="ARBA00022448"/>
    </source>
</evidence>
<gene>
    <name evidence="9" type="ORF">JQM67_09025</name>
</gene>
<dbReference type="Pfam" id="PF03547">
    <property type="entry name" value="Mem_trans"/>
    <property type="match status" value="1"/>
</dbReference>
<keyword evidence="5 8" id="KW-0812">Transmembrane</keyword>
<keyword evidence="7 8" id="KW-0472">Membrane</keyword>
<feature type="transmembrane region" description="Helical" evidence="8">
    <location>
        <begin position="159"/>
        <end position="177"/>
    </location>
</feature>
<evidence type="ECO:0000313" key="9">
    <source>
        <dbReference type="EMBL" id="MCF2652745.1"/>
    </source>
</evidence>
<keyword evidence="4" id="KW-1003">Cell membrane</keyword>
<evidence type="ECO:0000256" key="4">
    <source>
        <dbReference type="ARBA" id="ARBA00022475"/>
    </source>
</evidence>
<feature type="transmembrane region" description="Helical" evidence="8">
    <location>
        <begin position="6"/>
        <end position="25"/>
    </location>
</feature>
<comment type="similarity">
    <text evidence="2">Belongs to the auxin efflux carrier (TC 2.A.69) family.</text>
</comment>
<keyword evidence="3" id="KW-0813">Transport</keyword>
<comment type="subcellular location">
    <subcellularLocation>
        <location evidence="1">Cell membrane</location>
        <topology evidence="1">Multi-pass membrane protein</topology>
    </subcellularLocation>
</comment>
<feature type="transmembrane region" description="Helical" evidence="8">
    <location>
        <begin position="189"/>
        <end position="209"/>
    </location>
</feature>
<feature type="transmembrane region" description="Helical" evidence="8">
    <location>
        <begin position="128"/>
        <end position="147"/>
    </location>
</feature>
<keyword evidence="10" id="KW-1185">Reference proteome</keyword>
<reference evidence="9 10" key="1">
    <citation type="submission" date="2020-12" db="EMBL/GenBank/DDBJ databases">
        <title>Whole genome sequences of gut porcine anaerobes.</title>
        <authorList>
            <person name="Kubasova T."/>
            <person name="Jahodarova E."/>
            <person name="Rychlik I."/>
        </authorList>
    </citation>
    <scope>NUCLEOTIDE SEQUENCE [LARGE SCALE GENOMIC DNA]</scope>
    <source>
        <strain evidence="9 10">An867</strain>
    </source>
</reference>
<feature type="transmembrane region" description="Helical" evidence="8">
    <location>
        <begin position="250"/>
        <end position="271"/>
    </location>
</feature>